<dbReference type="PATRIC" id="fig|909613.9.peg.6440"/>
<dbReference type="GO" id="GO:0022857">
    <property type="term" value="F:transmembrane transporter activity"/>
    <property type="evidence" value="ECO:0007669"/>
    <property type="project" value="InterPro"/>
</dbReference>
<organism evidence="3 4">
    <name type="scientific">Actinokineospora spheciospongiae</name>
    <dbReference type="NCBI Taxonomy" id="909613"/>
    <lineage>
        <taxon>Bacteria</taxon>
        <taxon>Bacillati</taxon>
        <taxon>Actinomycetota</taxon>
        <taxon>Actinomycetes</taxon>
        <taxon>Pseudonocardiales</taxon>
        <taxon>Pseudonocardiaceae</taxon>
        <taxon>Actinokineospora</taxon>
    </lineage>
</organism>
<dbReference type="Pfam" id="PF04069">
    <property type="entry name" value="OpuAC"/>
    <property type="match status" value="1"/>
</dbReference>
<dbReference type="Gene3D" id="3.40.190.120">
    <property type="entry name" value="Osmoprotection protein (prox), domain 2"/>
    <property type="match status" value="1"/>
</dbReference>
<dbReference type="AlphaFoldDB" id="W7ICR0"/>
<dbReference type="OrthoDB" id="9781705at2"/>
<dbReference type="SUPFAM" id="SSF53850">
    <property type="entry name" value="Periplasmic binding protein-like II"/>
    <property type="match status" value="1"/>
</dbReference>
<dbReference type="Proteomes" id="UP000019277">
    <property type="component" value="Unassembled WGS sequence"/>
</dbReference>
<proteinExistence type="predicted"/>
<evidence type="ECO:0000313" key="4">
    <source>
        <dbReference type="Proteomes" id="UP000019277"/>
    </source>
</evidence>
<keyword evidence="1" id="KW-0732">Signal</keyword>
<feature type="chain" id="PRO_5039022332" evidence="1">
    <location>
        <begin position="22"/>
        <end position="325"/>
    </location>
</feature>
<dbReference type="RefSeq" id="WP_035290281.1">
    <property type="nucleotide sequence ID" value="NZ_AYXG01000244.1"/>
</dbReference>
<dbReference type="eggNOG" id="COG1732">
    <property type="taxonomic scope" value="Bacteria"/>
</dbReference>
<comment type="caution">
    <text evidence="3">The sequence shown here is derived from an EMBL/GenBank/DDBJ whole genome shotgun (WGS) entry which is preliminary data.</text>
</comment>
<evidence type="ECO:0000259" key="2">
    <source>
        <dbReference type="Pfam" id="PF04069"/>
    </source>
</evidence>
<reference evidence="3 4" key="1">
    <citation type="journal article" date="2014" name="Genome Announc.">
        <title>Draft Genome Sequence of the Antitrypanosomally Active Sponge-Associated Bacterium Actinokineospora sp. Strain EG49.</title>
        <authorList>
            <person name="Harjes J."/>
            <person name="Ryu T."/>
            <person name="Abdelmohsen U.R."/>
            <person name="Moitinho-Silva L."/>
            <person name="Horn H."/>
            <person name="Ravasi T."/>
            <person name="Hentschel U."/>
        </authorList>
    </citation>
    <scope>NUCLEOTIDE SEQUENCE [LARGE SCALE GENOMIC DNA]</scope>
    <source>
        <strain evidence="3 4">EG49</strain>
    </source>
</reference>
<dbReference type="PROSITE" id="PS51257">
    <property type="entry name" value="PROKAR_LIPOPROTEIN"/>
    <property type="match status" value="1"/>
</dbReference>
<accession>W7ICR0</accession>
<keyword evidence="4" id="KW-1185">Reference proteome</keyword>
<dbReference type="CDD" id="cd13611">
    <property type="entry name" value="PBP2_YehZ"/>
    <property type="match status" value="1"/>
</dbReference>
<dbReference type="Gene3D" id="3.40.190.10">
    <property type="entry name" value="Periplasmic binding protein-like II"/>
    <property type="match status" value="1"/>
</dbReference>
<protein>
    <submittedName>
        <fullName evidence="3">L-proline glycine betaine binding ABC transporter protein ProX</fullName>
    </submittedName>
</protein>
<feature type="signal peptide" evidence="1">
    <location>
        <begin position="1"/>
        <end position="21"/>
    </location>
</feature>
<dbReference type="STRING" id="909613.UO65_6445"/>
<dbReference type="InterPro" id="IPR007210">
    <property type="entry name" value="ABC_Gly_betaine_transp_sub-bd"/>
</dbReference>
<name>W7ICR0_9PSEU</name>
<evidence type="ECO:0000256" key="1">
    <source>
        <dbReference type="SAM" id="SignalP"/>
    </source>
</evidence>
<sequence length="325" mass="35146">MPKPNTGLRLAAVAAACGLLAGCGLESNFALPLDVLPGPEAVRADLTDVRIVVGSKDFTEQIIIGHLTEFLLAAAGADVVDLTNIQGSNSSRQALLSGDIDVQWEYTGTAWVSYLARSTPIPDEREQFEAVREADRANGLEWLDYAELNNTYAFAMRKPVAEELGIKTTSQLAEVIRQDPGQGVFCLETEFISRDDGFPGVQKAYGFSVPPGNVKIFGAGAVYQALANGACAIGEVTTTDGRNLALDLAIIEDDRKFFPQYNVAPVIRTDFLAEHPQLRPILQPLVERLDNETMQRLSARVDVDGADPVEVARDFLLGEGLITLP</sequence>
<gene>
    <name evidence="3" type="ORF">UO65_6445</name>
</gene>
<dbReference type="GO" id="GO:0043190">
    <property type="term" value="C:ATP-binding cassette (ABC) transporter complex"/>
    <property type="evidence" value="ECO:0007669"/>
    <property type="project" value="InterPro"/>
</dbReference>
<evidence type="ECO:0000313" key="3">
    <source>
        <dbReference type="EMBL" id="EWC58303.1"/>
    </source>
</evidence>
<dbReference type="EMBL" id="AYXG01000244">
    <property type="protein sequence ID" value="EWC58303.1"/>
    <property type="molecule type" value="Genomic_DNA"/>
</dbReference>
<feature type="domain" description="ABC-type glycine betaine transport system substrate-binding" evidence="2">
    <location>
        <begin position="50"/>
        <end position="316"/>
    </location>
</feature>